<keyword evidence="3" id="KW-0863">Zinc-finger</keyword>
<gene>
    <name evidence="7" type="ORF">QVD17_36858</name>
</gene>
<dbReference type="AlphaFoldDB" id="A0AAD8JUZ8"/>
<keyword evidence="4" id="KW-0833">Ubl conjugation pathway</keyword>
<dbReference type="GO" id="GO:0006355">
    <property type="term" value="P:regulation of DNA-templated transcription"/>
    <property type="evidence" value="ECO:0007669"/>
    <property type="project" value="UniProtKB-ARBA"/>
</dbReference>
<evidence type="ECO:0000259" key="6">
    <source>
        <dbReference type="PROSITE" id="PS50097"/>
    </source>
</evidence>
<evidence type="ECO:0000256" key="5">
    <source>
        <dbReference type="ARBA" id="ARBA00022833"/>
    </source>
</evidence>
<keyword evidence="2" id="KW-0479">Metal-binding</keyword>
<dbReference type="SUPFAM" id="SSF57933">
    <property type="entry name" value="TAZ domain"/>
    <property type="match status" value="1"/>
</dbReference>
<dbReference type="PANTHER" id="PTHR46287:SF11">
    <property type="entry name" value="BTB_POZ AND TAZ DOMAIN-CONTAINING PROTEIN 4"/>
    <property type="match status" value="1"/>
</dbReference>
<dbReference type="Pfam" id="PF00651">
    <property type="entry name" value="BTB"/>
    <property type="match status" value="1"/>
</dbReference>
<dbReference type="FunFam" id="1.20.1020.10:FF:000004">
    <property type="entry name" value="BTB/POZ and TAZ domain-containing protein 2"/>
    <property type="match status" value="1"/>
</dbReference>
<name>A0AAD8JUZ8_TARER</name>
<dbReference type="InterPro" id="IPR035898">
    <property type="entry name" value="TAZ_dom_sf"/>
</dbReference>
<comment type="caution">
    <text evidence="7">The sequence shown here is derived from an EMBL/GenBank/DDBJ whole genome shotgun (WGS) entry which is preliminary data.</text>
</comment>
<dbReference type="Gene3D" id="3.30.710.10">
    <property type="entry name" value="Potassium Channel Kv1.1, Chain A"/>
    <property type="match status" value="1"/>
</dbReference>
<comment type="pathway">
    <text evidence="1">Protein modification; protein ubiquitination.</text>
</comment>
<sequence length="383" mass="44109">MDNNFHEEISSIVNEIQPVPPPISGPSTATVAHRKCCSLNKNRSTLIQRHCSISQARESWDSLFDEAYRADVEIHTDSDNIIYAHASILGIASPVFRSMFKKSRSKHQISINGVPPEAVRIFTRFLYSSCYEEAQMEEHILSLLVLSHAFAVPQLKQACEYQLEHKLLNMENVVDVFQLAVLCDAPRLVIICQRFVLMCFKAASCSAGWKAMRASHPHIEKKLLASLKFEDYRQKEKMRKLNERKVYLELYEAMEALVHICRDGRRSTGEQNKVLKQDQEHCRYESNKGLESLLYHFCGCKVRVAGGCSHCKRMKQLLELHSRICADSDVCRVPLCKKLKQRVMKENRKKKKNKDEMKWKILVRKIMRTKSITGAPYFTLASS</sequence>
<dbReference type="SUPFAM" id="SSF54695">
    <property type="entry name" value="POZ domain"/>
    <property type="match status" value="1"/>
</dbReference>
<dbReference type="GO" id="GO:0005516">
    <property type="term" value="F:calmodulin binding"/>
    <property type="evidence" value="ECO:0007669"/>
    <property type="project" value="UniProtKB-ARBA"/>
</dbReference>
<dbReference type="GO" id="GO:0008270">
    <property type="term" value="F:zinc ion binding"/>
    <property type="evidence" value="ECO:0007669"/>
    <property type="project" value="UniProtKB-KW"/>
</dbReference>
<feature type="domain" description="BTB" evidence="6">
    <location>
        <begin position="70"/>
        <end position="135"/>
    </location>
</feature>
<dbReference type="InterPro" id="IPR044513">
    <property type="entry name" value="BT1/2/3/4/5"/>
</dbReference>
<keyword evidence="8" id="KW-1185">Reference proteome</keyword>
<accession>A0AAD8JUZ8</accession>
<dbReference type="GO" id="GO:0009751">
    <property type="term" value="P:response to salicylic acid"/>
    <property type="evidence" value="ECO:0007669"/>
    <property type="project" value="UniProtKB-ARBA"/>
</dbReference>
<proteinExistence type="predicted"/>
<dbReference type="EMBL" id="JAUHHV010000010">
    <property type="protein sequence ID" value="KAK1410323.1"/>
    <property type="molecule type" value="Genomic_DNA"/>
</dbReference>
<organism evidence="7 8">
    <name type="scientific">Tagetes erecta</name>
    <name type="common">African marigold</name>
    <dbReference type="NCBI Taxonomy" id="13708"/>
    <lineage>
        <taxon>Eukaryota</taxon>
        <taxon>Viridiplantae</taxon>
        <taxon>Streptophyta</taxon>
        <taxon>Embryophyta</taxon>
        <taxon>Tracheophyta</taxon>
        <taxon>Spermatophyta</taxon>
        <taxon>Magnoliopsida</taxon>
        <taxon>eudicotyledons</taxon>
        <taxon>Gunneridae</taxon>
        <taxon>Pentapetalae</taxon>
        <taxon>asterids</taxon>
        <taxon>campanulids</taxon>
        <taxon>Asterales</taxon>
        <taxon>Asteraceae</taxon>
        <taxon>Asteroideae</taxon>
        <taxon>Heliantheae alliance</taxon>
        <taxon>Tageteae</taxon>
        <taxon>Tagetes</taxon>
    </lineage>
</organism>
<evidence type="ECO:0000256" key="2">
    <source>
        <dbReference type="ARBA" id="ARBA00022723"/>
    </source>
</evidence>
<evidence type="ECO:0000256" key="3">
    <source>
        <dbReference type="ARBA" id="ARBA00022771"/>
    </source>
</evidence>
<dbReference type="InterPro" id="IPR011333">
    <property type="entry name" value="SKP1/BTB/POZ_sf"/>
</dbReference>
<reference evidence="7" key="1">
    <citation type="journal article" date="2023" name="bioRxiv">
        <title>Improved chromosome-level genome assembly for marigold (Tagetes erecta).</title>
        <authorList>
            <person name="Jiang F."/>
            <person name="Yuan L."/>
            <person name="Wang S."/>
            <person name="Wang H."/>
            <person name="Xu D."/>
            <person name="Wang A."/>
            <person name="Fan W."/>
        </authorList>
    </citation>
    <scope>NUCLEOTIDE SEQUENCE</scope>
    <source>
        <strain evidence="7">WSJ</strain>
        <tissue evidence="7">Leaf</tissue>
    </source>
</reference>
<evidence type="ECO:0000256" key="1">
    <source>
        <dbReference type="ARBA" id="ARBA00004906"/>
    </source>
</evidence>
<dbReference type="GO" id="GO:0042542">
    <property type="term" value="P:response to hydrogen peroxide"/>
    <property type="evidence" value="ECO:0007669"/>
    <property type="project" value="UniProtKB-ARBA"/>
</dbReference>
<dbReference type="SMART" id="SM00225">
    <property type="entry name" value="BTB"/>
    <property type="match status" value="1"/>
</dbReference>
<evidence type="ECO:0000313" key="8">
    <source>
        <dbReference type="Proteomes" id="UP001229421"/>
    </source>
</evidence>
<dbReference type="PROSITE" id="PS50097">
    <property type="entry name" value="BTB"/>
    <property type="match status" value="1"/>
</dbReference>
<dbReference type="SMART" id="SM00551">
    <property type="entry name" value="ZnF_TAZ"/>
    <property type="match status" value="1"/>
</dbReference>
<dbReference type="Gene3D" id="1.20.1020.10">
    <property type="entry name" value="TAZ domain"/>
    <property type="match status" value="1"/>
</dbReference>
<evidence type="ECO:0000313" key="7">
    <source>
        <dbReference type="EMBL" id="KAK1410323.1"/>
    </source>
</evidence>
<dbReference type="InterPro" id="IPR000197">
    <property type="entry name" value="Znf_TAZ"/>
</dbReference>
<keyword evidence="5" id="KW-0862">Zinc</keyword>
<dbReference type="InterPro" id="IPR000210">
    <property type="entry name" value="BTB/POZ_dom"/>
</dbReference>
<dbReference type="PANTHER" id="PTHR46287">
    <property type="entry name" value="BTB/POZ AND TAZ DOMAIN-CONTAINING PROTEIN 3-RELATED"/>
    <property type="match status" value="1"/>
</dbReference>
<protein>
    <recommendedName>
        <fullName evidence="6">BTB domain-containing protein</fullName>
    </recommendedName>
</protein>
<dbReference type="Proteomes" id="UP001229421">
    <property type="component" value="Unassembled WGS sequence"/>
</dbReference>
<dbReference type="Gene3D" id="1.25.40.420">
    <property type="match status" value="1"/>
</dbReference>
<evidence type="ECO:0000256" key="4">
    <source>
        <dbReference type="ARBA" id="ARBA00022786"/>
    </source>
</evidence>
<dbReference type="GO" id="GO:0009725">
    <property type="term" value="P:response to hormone"/>
    <property type="evidence" value="ECO:0007669"/>
    <property type="project" value="UniProtKB-ARBA"/>
</dbReference>